<evidence type="ECO:0000313" key="2">
    <source>
        <dbReference type="Proteomes" id="UP001195483"/>
    </source>
</evidence>
<name>A0AAE0TL59_9BIVA</name>
<dbReference type="EMBL" id="JAEAOA010000712">
    <property type="protein sequence ID" value="KAK3611973.1"/>
    <property type="molecule type" value="Genomic_DNA"/>
</dbReference>
<protein>
    <submittedName>
        <fullName evidence="1">Uncharacterized protein</fullName>
    </submittedName>
</protein>
<keyword evidence="2" id="KW-1185">Reference proteome</keyword>
<organism evidence="1 2">
    <name type="scientific">Potamilus streckersoni</name>
    <dbReference type="NCBI Taxonomy" id="2493646"/>
    <lineage>
        <taxon>Eukaryota</taxon>
        <taxon>Metazoa</taxon>
        <taxon>Spiralia</taxon>
        <taxon>Lophotrochozoa</taxon>
        <taxon>Mollusca</taxon>
        <taxon>Bivalvia</taxon>
        <taxon>Autobranchia</taxon>
        <taxon>Heteroconchia</taxon>
        <taxon>Palaeoheterodonta</taxon>
        <taxon>Unionida</taxon>
        <taxon>Unionoidea</taxon>
        <taxon>Unionidae</taxon>
        <taxon>Ambleminae</taxon>
        <taxon>Lampsilini</taxon>
        <taxon>Potamilus</taxon>
    </lineage>
</organism>
<accession>A0AAE0TL59</accession>
<gene>
    <name evidence="1" type="ORF">CHS0354_011632</name>
</gene>
<evidence type="ECO:0000313" key="1">
    <source>
        <dbReference type="EMBL" id="KAK3611973.1"/>
    </source>
</evidence>
<sequence length="159" mass="17572">MDFINGVYYDKPDVSHLRPAIDACIHLNKNVKHLACVACCIKKIYAYDYVSLSSPEKQNIQDPAEVDGGIAKDEGSMSSCLPGKQLEKPIHRLGFSSDRMSSPNVRKLSILLSAMKVSSMIKGIKGSGVCLFVPNIGVIICQIVFVMQCHVPFQRTYSY</sequence>
<dbReference type="Proteomes" id="UP001195483">
    <property type="component" value="Unassembled WGS sequence"/>
</dbReference>
<reference evidence="1" key="1">
    <citation type="journal article" date="2021" name="Genome Biol. Evol.">
        <title>A High-Quality Reference Genome for a Parasitic Bivalve with Doubly Uniparental Inheritance (Bivalvia: Unionida).</title>
        <authorList>
            <person name="Smith C.H."/>
        </authorList>
    </citation>
    <scope>NUCLEOTIDE SEQUENCE</scope>
    <source>
        <strain evidence="1">CHS0354</strain>
    </source>
</reference>
<proteinExistence type="predicted"/>
<reference evidence="1" key="2">
    <citation type="journal article" date="2021" name="Genome Biol. Evol.">
        <title>Developing a high-quality reference genome for a parasitic bivalve with doubly uniparental inheritance (Bivalvia: Unionida).</title>
        <authorList>
            <person name="Smith C.H."/>
        </authorList>
    </citation>
    <scope>NUCLEOTIDE SEQUENCE</scope>
    <source>
        <strain evidence="1">CHS0354</strain>
        <tissue evidence="1">Mantle</tissue>
    </source>
</reference>
<comment type="caution">
    <text evidence="1">The sequence shown here is derived from an EMBL/GenBank/DDBJ whole genome shotgun (WGS) entry which is preliminary data.</text>
</comment>
<reference evidence="1" key="3">
    <citation type="submission" date="2023-05" db="EMBL/GenBank/DDBJ databases">
        <authorList>
            <person name="Smith C.H."/>
        </authorList>
    </citation>
    <scope>NUCLEOTIDE SEQUENCE</scope>
    <source>
        <strain evidence="1">CHS0354</strain>
        <tissue evidence="1">Mantle</tissue>
    </source>
</reference>
<dbReference type="AlphaFoldDB" id="A0AAE0TL59"/>